<reference evidence="6 7" key="1">
    <citation type="submission" date="2024-01" db="EMBL/GenBank/DDBJ databases">
        <title>The genomes of 5 underutilized Papilionoideae crops provide insights into root nodulation and disease resistance.</title>
        <authorList>
            <person name="Yuan L."/>
        </authorList>
    </citation>
    <scope>NUCLEOTIDE SEQUENCE [LARGE SCALE GENOMIC DNA]</scope>
    <source>
        <strain evidence="6">LY-2023</strain>
        <tissue evidence="6">Leaf</tissue>
    </source>
</reference>
<evidence type="ECO:0000313" key="7">
    <source>
        <dbReference type="Proteomes" id="UP001359559"/>
    </source>
</evidence>
<keyword evidence="2 5" id="KW-0812">Transmembrane</keyword>
<dbReference type="InterPro" id="IPR050186">
    <property type="entry name" value="TPT_transporter"/>
</dbReference>
<evidence type="ECO:0000256" key="4">
    <source>
        <dbReference type="ARBA" id="ARBA00023136"/>
    </source>
</evidence>
<proteinExistence type="predicted"/>
<gene>
    <name evidence="6" type="ORF">RJT34_14866</name>
</gene>
<dbReference type="PANTHER" id="PTHR11132">
    <property type="entry name" value="SOLUTE CARRIER FAMILY 35"/>
    <property type="match status" value="1"/>
</dbReference>
<accession>A0AAN9JUP7</accession>
<evidence type="ECO:0000313" key="6">
    <source>
        <dbReference type="EMBL" id="KAK7303939.1"/>
    </source>
</evidence>
<sequence length="158" mass="17692">MDFLQQRHSLEKVLLYSLILSTITVQLQKLCGILDKEPNEPNSSIDEVVRRETLFNSKGILLNPITSLCYIAPCCLVFLSIPWIVMEYPLLLCAFALNLAVFLFMGKTSTLTMNVAGVVKDWLLIAFSWSVIKDTVTLINLNGYGLVGTEGCGWESWV</sequence>
<evidence type="ECO:0000256" key="1">
    <source>
        <dbReference type="ARBA" id="ARBA00004141"/>
    </source>
</evidence>
<keyword evidence="7" id="KW-1185">Reference proteome</keyword>
<dbReference type="GO" id="GO:0016020">
    <property type="term" value="C:membrane"/>
    <property type="evidence" value="ECO:0007669"/>
    <property type="project" value="UniProtKB-SubCell"/>
</dbReference>
<name>A0AAN9JUP7_CLITE</name>
<feature type="transmembrane region" description="Helical" evidence="5">
    <location>
        <begin position="88"/>
        <end position="105"/>
    </location>
</feature>
<feature type="transmembrane region" description="Helical" evidence="5">
    <location>
        <begin position="60"/>
        <end position="82"/>
    </location>
</feature>
<keyword evidence="3 5" id="KW-1133">Transmembrane helix</keyword>
<keyword evidence="4 5" id="KW-0472">Membrane</keyword>
<comment type="subcellular location">
    <subcellularLocation>
        <location evidence="1">Membrane</location>
        <topology evidence="1">Multi-pass membrane protein</topology>
    </subcellularLocation>
</comment>
<comment type="caution">
    <text evidence="6">The sequence shown here is derived from an EMBL/GenBank/DDBJ whole genome shotgun (WGS) entry which is preliminary data.</text>
</comment>
<dbReference type="Proteomes" id="UP001359559">
    <property type="component" value="Unassembled WGS sequence"/>
</dbReference>
<evidence type="ECO:0000256" key="2">
    <source>
        <dbReference type="ARBA" id="ARBA00022692"/>
    </source>
</evidence>
<organism evidence="6 7">
    <name type="scientific">Clitoria ternatea</name>
    <name type="common">Butterfly pea</name>
    <dbReference type="NCBI Taxonomy" id="43366"/>
    <lineage>
        <taxon>Eukaryota</taxon>
        <taxon>Viridiplantae</taxon>
        <taxon>Streptophyta</taxon>
        <taxon>Embryophyta</taxon>
        <taxon>Tracheophyta</taxon>
        <taxon>Spermatophyta</taxon>
        <taxon>Magnoliopsida</taxon>
        <taxon>eudicotyledons</taxon>
        <taxon>Gunneridae</taxon>
        <taxon>Pentapetalae</taxon>
        <taxon>rosids</taxon>
        <taxon>fabids</taxon>
        <taxon>Fabales</taxon>
        <taxon>Fabaceae</taxon>
        <taxon>Papilionoideae</taxon>
        <taxon>50 kb inversion clade</taxon>
        <taxon>NPAAA clade</taxon>
        <taxon>indigoferoid/millettioid clade</taxon>
        <taxon>Phaseoleae</taxon>
        <taxon>Clitoria</taxon>
    </lineage>
</organism>
<evidence type="ECO:0000256" key="5">
    <source>
        <dbReference type="SAM" id="Phobius"/>
    </source>
</evidence>
<dbReference type="EMBL" id="JAYKXN010000003">
    <property type="protein sequence ID" value="KAK7303939.1"/>
    <property type="molecule type" value="Genomic_DNA"/>
</dbReference>
<evidence type="ECO:0000256" key="3">
    <source>
        <dbReference type="ARBA" id="ARBA00022989"/>
    </source>
</evidence>
<protein>
    <submittedName>
        <fullName evidence="6">Uncharacterized protein</fullName>
    </submittedName>
</protein>
<dbReference type="AlphaFoldDB" id="A0AAN9JUP7"/>